<organism evidence="11">
    <name type="scientific">Bactrocera latifrons</name>
    <name type="common">Malaysian fruit fly</name>
    <name type="synonym">Chaetodacus latifrons</name>
    <dbReference type="NCBI Taxonomy" id="174628"/>
    <lineage>
        <taxon>Eukaryota</taxon>
        <taxon>Metazoa</taxon>
        <taxon>Ecdysozoa</taxon>
        <taxon>Arthropoda</taxon>
        <taxon>Hexapoda</taxon>
        <taxon>Insecta</taxon>
        <taxon>Pterygota</taxon>
        <taxon>Neoptera</taxon>
        <taxon>Endopterygota</taxon>
        <taxon>Diptera</taxon>
        <taxon>Brachycera</taxon>
        <taxon>Muscomorpha</taxon>
        <taxon>Tephritoidea</taxon>
        <taxon>Tephritidae</taxon>
        <taxon>Bactrocera</taxon>
        <taxon>Bactrocera</taxon>
    </lineage>
</organism>
<dbReference type="Gene3D" id="1.10.10.1070">
    <property type="entry name" value="Zinc finger, BED domain-containing"/>
    <property type="match status" value="1"/>
</dbReference>
<keyword evidence="2" id="KW-0479">Metal-binding</keyword>
<reference evidence="11" key="1">
    <citation type="submission" date="2015-06" db="EMBL/GenBank/DDBJ databases">
        <authorList>
            <person name="Hoefler B.C."/>
            <person name="Straight P.D."/>
        </authorList>
    </citation>
    <scope>NUCLEOTIDE SEQUENCE</scope>
</reference>
<feature type="domain" description="BED-type" evidence="9">
    <location>
        <begin position="29"/>
        <end position="64"/>
    </location>
</feature>
<dbReference type="InterPro" id="IPR003656">
    <property type="entry name" value="Znf_BED"/>
</dbReference>
<evidence type="ECO:0000313" key="10">
    <source>
        <dbReference type="EMBL" id="JAI36362.1"/>
    </source>
</evidence>
<evidence type="ECO:0000256" key="8">
    <source>
        <dbReference type="SAM" id="MobiDB-lite"/>
    </source>
</evidence>
<dbReference type="SUPFAM" id="SSF140996">
    <property type="entry name" value="Hermes dimerisation domain"/>
    <property type="match status" value="1"/>
</dbReference>
<evidence type="ECO:0000256" key="3">
    <source>
        <dbReference type="ARBA" id="ARBA00022771"/>
    </source>
</evidence>
<dbReference type="EMBL" id="GDHF01004885">
    <property type="protein sequence ID" value="JAI47429.1"/>
    <property type="molecule type" value="Transcribed_RNA"/>
</dbReference>
<gene>
    <name evidence="10" type="ORF">c3_g2_i1</name>
    <name evidence="11" type="ORF">c3_g2_i4</name>
</gene>
<protein>
    <recommendedName>
        <fullName evidence="9">BED-type domain-containing protein</fullName>
    </recommendedName>
</protein>
<dbReference type="Pfam" id="PF02892">
    <property type="entry name" value="zf-BED"/>
    <property type="match status" value="1"/>
</dbReference>
<evidence type="ECO:0000259" key="9">
    <source>
        <dbReference type="Pfam" id="PF02892"/>
    </source>
</evidence>
<evidence type="ECO:0000256" key="5">
    <source>
        <dbReference type="ARBA" id="ARBA00023015"/>
    </source>
</evidence>
<evidence type="ECO:0000256" key="1">
    <source>
        <dbReference type="ARBA" id="ARBA00004123"/>
    </source>
</evidence>
<comment type="subcellular location">
    <subcellularLocation>
        <location evidence="1">Nucleus</location>
    </subcellularLocation>
</comment>
<dbReference type="AlphaFoldDB" id="A0A0K8W8R8"/>
<feature type="region of interest" description="Disordered" evidence="8">
    <location>
        <begin position="1"/>
        <end position="25"/>
    </location>
</feature>
<proteinExistence type="predicted"/>
<keyword evidence="7" id="KW-0539">Nucleus</keyword>
<name>A0A0K8W8R8_BACLA</name>
<dbReference type="EMBL" id="GDHF01015952">
    <property type="protein sequence ID" value="JAI36362.1"/>
    <property type="molecule type" value="Transcribed_RNA"/>
</dbReference>
<evidence type="ECO:0000256" key="2">
    <source>
        <dbReference type="ARBA" id="ARBA00022723"/>
    </source>
</evidence>
<keyword evidence="5" id="KW-0805">Transcription regulation</keyword>
<evidence type="ECO:0000256" key="6">
    <source>
        <dbReference type="ARBA" id="ARBA00023163"/>
    </source>
</evidence>
<evidence type="ECO:0000313" key="11">
    <source>
        <dbReference type="EMBL" id="JAI47429.1"/>
    </source>
</evidence>
<keyword evidence="3" id="KW-0863">Zinc-finger</keyword>
<dbReference type="GO" id="GO:0005634">
    <property type="term" value="C:nucleus"/>
    <property type="evidence" value="ECO:0007669"/>
    <property type="project" value="UniProtKB-SubCell"/>
</dbReference>
<dbReference type="OrthoDB" id="2438421at2759"/>
<evidence type="ECO:0000256" key="4">
    <source>
        <dbReference type="ARBA" id="ARBA00022833"/>
    </source>
</evidence>
<dbReference type="PANTHER" id="PTHR46481:SF10">
    <property type="entry name" value="ZINC FINGER BED DOMAIN-CONTAINING PROTEIN 39"/>
    <property type="match status" value="1"/>
</dbReference>
<accession>A0A0K8W8R8</accession>
<dbReference type="GO" id="GO:0003677">
    <property type="term" value="F:DNA binding"/>
    <property type="evidence" value="ECO:0007669"/>
    <property type="project" value="InterPro"/>
</dbReference>
<dbReference type="InterPro" id="IPR052035">
    <property type="entry name" value="ZnF_BED_domain_contain"/>
</dbReference>
<keyword evidence="6" id="KW-0804">Transcription</keyword>
<dbReference type="GO" id="GO:0008270">
    <property type="term" value="F:zinc ion binding"/>
    <property type="evidence" value="ECO:0007669"/>
    <property type="project" value="UniProtKB-KW"/>
</dbReference>
<sequence length="163" mass="18952">MDRFMKRTASEQPKPDEDQKERRRDVSIAWDYSKRNSEKTHGICNYCGKPIQTCGNTTNLMDHVYADRLKDGGTAQKPNMLEKFVGKSVSFYENDSKRKRLLDSKVMNMIAVDVQPFSRVEDDGFKELMKEMDPRYRLQCFHLNMSLLTVNSSLHLTILILPP</sequence>
<keyword evidence="4" id="KW-0862">Zinc</keyword>
<evidence type="ECO:0000256" key="7">
    <source>
        <dbReference type="ARBA" id="ARBA00023242"/>
    </source>
</evidence>
<dbReference type="PANTHER" id="PTHR46481">
    <property type="entry name" value="ZINC FINGER BED DOMAIN-CONTAINING PROTEIN 4"/>
    <property type="match status" value="1"/>
</dbReference>